<accession>A0A9N9A0N5</accession>
<gene>
    <name evidence="1" type="ORF">DERYTH_LOCUS3477</name>
</gene>
<feature type="non-terminal residue" evidence="1">
    <location>
        <position position="1"/>
    </location>
</feature>
<sequence length="111" mass="12247">TLSVTIAVPIEKRTTEFKRFEIKSNITLNVVMSPDPLNFNQEITLRVPEMHPPNAECKLNEVSKTGGLFDVTCDKLKPVPDNSNIGSIALIAIAQFKTDFACATSLVVFRP</sequence>
<evidence type="ECO:0000313" key="2">
    <source>
        <dbReference type="Proteomes" id="UP000789405"/>
    </source>
</evidence>
<keyword evidence="2" id="KW-1185">Reference proteome</keyword>
<organism evidence="1 2">
    <name type="scientific">Dentiscutata erythropus</name>
    <dbReference type="NCBI Taxonomy" id="1348616"/>
    <lineage>
        <taxon>Eukaryota</taxon>
        <taxon>Fungi</taxon>
        <taxon>Fungi incertae sedis</taxon>
        <taxon>Mucoromycota</taxon>
        <taxon>Glomeromycotina</taxon>
        <taxon>Glomeromycetes</taxon>
        <taxon>Diversisporales</taxon>
        <taxon>Gigasporaceae</taxon>
        <taxon>Dentiscutata</taxon>
    </lineage>
</organism>
<comment type="caution">
    <text evidence="1">The sequence shown here is derived from an EMBL/GenBank/DDBJ whole genome shotgun (WGS) entry which is preliminary data.</text>
</comment>
<name>A0A9N9A0N5_9GLOM</name>
<protein>
    <submittedName>
        <fullName evidence="1">22061_t:CDS:1</fullName>
    </submittedName>
</protein>
<dbReference type="Proteomes" id="UP000789405">
    <property type="component" value="Unassembled WGS sequence"/>
</dbReference>
<dbReference type="AlphaFoldDB" id="A0A9N9A0N5"/>
<evidence type="ECO:0000313" key="1">
    <source>
        <dbReference type="EMBL" id="CAG8512931.1"/>
    </source>
</evidence>
<dbReference type="EMBL" id="CAJVPY010001228">
    <property type="protein sequence ID" value="CAG8512931.1"/>
    <property type="molecule type" value="Genomic_DNA"/>
</dbReference>
<reference evidence="1" key="1">
    <citation type="submission" date="2021-06" db="EMBL/GenBank/DDBJ databases">
        <authorList>
            <person name="Kallberg Y."/>
            <person name="Tangrot J."/>
            <person name="Rosling A."/>
        </authorList>
    </citation>
    <scope>NUCLEOTIDE SEQUENCE</scope>
    <source>
        <strain evidence="1">MA453B</strain>
    </source>
</reference>
<proteinExistence type="predicted"/>